<dbReference type="GO" id="GO:0046872">
    <property type="term" value="F:metal ion binding"/>
    <property type="evidence" value="ECO:0007669"/>
    <property type="project" value="UniProtKB-KW"/>
</dbReference>
<feature type="binding site" evidence="3">
    <location>
        <position position="59"/>
    </location>
    <ligand>
        <name>Mg(2+)</name>
        <dbReference type="ChEBI" id="CHEBI:18420"/>
        <label>1</label>
    </ligand>
</feature>
<keyword evidence="3" id="KW-0460">Magnesium</keyword>
<organism evidence="4 5">
    <name type="scientific">Calderihabitans maritimus</name>
    <dbReference type="NCBI Taxonomy" id="1246530"/>
    <lineage>
        <taxon>Bacteria</taxon>
        <taxon>Bacillati</taxon>
        <taxon>Bacillota</taxon>
        <taxon>Clostridia</taxon>
        <taxon>Neomoorellales</taxon>
        <taxon>Calderihabitantaceae</taxon>
        <taxon>Calderihabitans</taxon>
    </lineage>
</organism>
<dbReference type="SUPFAM" id="SSF101478">
    <property type="entry name" value="ADP-ribosylglycohydrolase"/>
    <property type="match status" value="1"/>
</dbReference>
<feature type="binding site" evidence="3">
    <location>
        <position position="58"/>
    </location>
    <ligand>
        <name>Mg(2+)</name>
        <dbReference type="ChEBI" id="CHEBI:18420"/>
        <label>1</label>
    </ligand>
</feature>
<feature type="binding site" evidence="3">
    <location>
        <position position="263"/>
    </location>
    <ligand>
        <name>Mg(2+)</name>
        <dbReference type="ChEBI" id="CHEBI:18420"/>
        <label>1</label>
    </ligand>
</feature>
<evidence type="ECO:0000313" key="5">
    <source>
        <dbReference type="Proteomes" id="UP000197032"/>
    </source>
</evidence>
<dbReference type="InterPro" id="IPR036705">
    <property type="entry name" value="Ribosyl_crysJ1_sf"/>
</dbReference>
<sequence length="312" mass="33802">MKRSEKLRDRFLGCLLGMAIGDALGMPAEGMSREQIRQKFGILEDFHPARGLPAGSYTDDTQMSLIIAQSLVEHRRFCPEDIAGRFARWRDYAVGPGRACWEAATRLACGVPWREAGIPSAGCGSAMRVAPLGLFHYCRRGELKKDAVTSSVITHTDSRACAGAAAVAFAVSYCLTAAESGFSQEYFIRETAEFVEDLNYKMAERIKMILPLLSLEEEEGLARLGTGGFVLETVPAAFYCFLKHIHSFRDALVAAVNAGGDTDSIGAICGAIAGAYHGAGKIPLVWKDRVQDRDKILETADALYNLVPAAGN</sequence>
<dbReference type="Proteomes" id="UP000197032">
    <property type="component" value="Unassembled WGS sequence"/>
</dbReference>
<feature type="binding site" evidence="3">
    <location>
        <position position="261"/>
    </location>
    <ligand>
        <name>Mg(2+)</name>
        <dbReference type="ChEBI" id="CHEBI:18420"/>
        <label>1</label>
    </ligand>
</feature>
<dbReference type="PANTHER" id="PTHR16222:SF24">
    <property type="entry name" value="ADP-RIBOSYLHYDROLASE ARH3"/>
    <property type="match status" value="1"/>
</dbReference>
<evidence type="ECO:0000256" key="3">
    <source>
        <dbReference type="PIRSR" id="PIRSR605502-1"/>
    </source>
</evidence>
<accession>A0A1Z5HNC4</accession>
<reference evidence="5" key="1">
    <citation type="journal article" date="2017" name="Appl. Environ. Microbiol.">
        <title>Genomic analysis of Calderihabitans maritimus KKC1, a thermophilic hydrogenogenic carboxydotrophic bacterium isolated from marine sediment.</title>
        <authorList>
            <person name="Omae K."/>
            <person name="Yoneda Y."/>
            <person name="Fukuyama Y."/>
            <person name="Yoshida T."/>
            <person name="Sako Y."/>
        </authorList>
    </citation>
    <scope>NUCLEOTIDE SEQUENCE [LARGE SCALE GENOMIC DNA]</scope>
    <source>
        <strain evidence="5">KKC1</strain>
    </source>
</reference>
<dbReference type="Pfam" id="PF03747">
    <property type="entry name" value="ADP_ribosyl_GH"/>
    <property type="match status" value="1"/>
</dbReference>
<feature type="binding site" evidence="3">
    <location>
        <position position="60"/>
    </location>
    <ligand>
        <name>Mg(2+)</name>
        <dbReference type="ChEBI" id="CHEBI:18420"/>
        <label>1</label>
    </ligand>
</feature>
<dbReference type="RefSeq" id="WP_088552612.1">
    <property type="nucleotide sequence ID" value="NZ_BDGJ01000003.1"/>
</dbReference>
<dbReference type="GO" id="GO:0016787">
    <property type="term" value="F:hydrolase activity"/>
    <property type="evidence" value="ECO:0007669"/>
    <property type="project" value="UniProtKB-KW"/>
</dbReference>
<keyword evidence="5" id="KW-1185">Reference proteome</keyword>
<keyword evidence="2 4" id="KW-0378">Hydrolase</keyword>
<dbReference type="OrthoDB" id="9798107at2"/>
<dbReference type="InterPro" id="IPR050792">
    <property type="entry name" value="ADP-ribosylglycohydrolase"/>
</dbReference>
<protein>
    <submittedName>
        <fullName evidence="4">ADP-ribosylglycohydrolase</fullName>
    </submittedName>
</protein>
<evidence type="ECO:0000313" key="4">
    <source>
        <dbReference type="EMBL" id="GAW91014.1"/>
    </source>
</evidence>
<dbReference type="EMBL" id="BDGJ01000003">
    <property type="protein sequence ID" value="GAW91014.1"/>
    <property type="molecule type" value="Genomic_DNA"/>
</dbReference>
<dbReference type="InterPro" id="IPR005502">
    <property type="entry name" value="Ribosyl_crysJ1"/>
</dbReference>
<keyword evidence="3" id="KW-0479">Metal-binding</keyword>
<feature type="binding site" evidence="3">
    <location>
        <position position="264"/>
    </location>
    <ligand>
        <name>Mg(2+)</name>
        <dbReference type="ChEBI" id="CHEBI:18420"/>
        <label>1</label>
    </ligand>
</feature>
<comment type="similarity">
    <text evidence="1">Belongs to the ADP-ribosylglycohydrolase family.</text>
</comment>
<proteinExistence type="inferred from homology"/>
<comment type="caution">
    <text evidence="4">The sequence shown here is derived from an EMBL/GenBank/DDBJ whole genome shotgun (WGS) entry which is preliminary data.</text>
</comment>
<gene>
    <name evidence="4" type="ORF">KKC1_01760</name>
</gene>
<evidence type="ECO:0000256" key="1">
    <source>
        <dbReference type="ARBA" id="ARBA00010702"/>
    </source>
</evidence>
<dbReference type="PANTHER" id="PTHR16222">
    <property type="entry name" value="ADP-RIBOSYLGLYCOHYDROLASE"/>
    <property type="match status" value="1"/>
</dbReference>
<evidence type="ECO:0000256" key="2">
    <source>
        <dbReference type="ARBA" id="ARBA00022801"/>
    </source>
</evidence>
<dbReference type="Gene3D" id="1.10.4080.10">
    <property type="entry name" value="ADP-ribosylation/Crystallin J1"/>
    <property type="match status" value="1"/>
</dbReference>
<name>A0A1Z5HNC4_9FIRM</name>
<dbReference type="AlphaFoldDB" id="A0A1Z5HNC4"/>
<comment type="cofactor">
    <cofactor evidence="3">
        <name>Mg(2+)</name>
        <dbReference type="ChEBI" id="CHEBI:18420"/>
    </cofactor>
    <text evidence="3">Binds 2 magnesium ions per subunit.</text>
</comment>